<reference evidence="3 4" key="1">
    <citation type="journal article" date="2010" name="Science">
        <title>Genomic comparison of the ants Camponotus floridanus and Harpegnathos saltator.</title>
        <authorList>
            <person name="Bonasio R."/>
            <person name="Zhang G."/>
            <person name="Ye C."/>
            <person name="Mutti N.S."/>
            <person name="Fang X."/>
            <person name="Qin N."/>
            <person name="Donahue G."/>
            <person name="Yang P."/>
            <person name="Li Q."/>
            <person name="Li C."/>
            <person name="Zhang P."/>
            <person name="Huang Z."/>
            <person name="Berger S.L."/>
            <person name="Reinberg D."/>
            <person name="Wang J."/>
            <person name="Liebig J."/>
        </authorList>
    </citation>
    <scope>NUCLEOTIDE SEQUENCE [LARGE SCALE GENOMIC DNA]</scope>
    <source>
        <strain evidence="4">C129</strain>
    </source>
</reference>
<evidence type="ECO:0000313" key="3">
    <source>
        <dbReference type="EMBL" id="EFN61394.1"/>
    </source>
</evidence>
<feature type="compositionally biased region" description="Basic and acidic residues" evidence="2">
    <location>
        <begin position="732"/>
        <end position="742"/>
    </location>
</feature>
<feature type="compositionally biased region" description="Basic and acidic residues" evidence="2">
    <location>
        <begin position="1210"/>
        <end position="1230"/>
    </location>
</feature>
<evidence type="ECO:0000256" key="2">
    <source>
        <dbReference type="SAM" id="MobiDB-lite"/>
    </source>
</evidence>
<protein>
    <submittedName>
        <fullName evidence="3">Uncharacterized protein</fullName>
    </submittedName>
</protein>
<keyword evidence="4" id="KW-1185">Reference proteome</keyword>
<feature type="compositionally biased region" description="Polar residues" evidence="2">
    <location>
        <begin position="18"/>
        <end position="30"/>
    </location>
</feature>
<dbReference type="Proteomes" id="UP000000311">
    <property type="component" value="Unassembled WGS sequence"/>
</dbReference>
<name>E2AYU9_CAMFO</name>
<feature type="coiled-coil region" evidence="1">
    <location>
        <begin position="430"/>
        <end position="457"/>
    </location>
</feature>
<dbReference type="InParanoid" id="E2AYU9"/>
<accession>E2AYU9</accession>
<feature type="region of interest" description="Disordered" evidence="2">
    <location>
        <begin position="95"/>
        <end position="210"/>
    </location>
</feature>
<feature type="region of interest" description="Disordered" evidence="2">
    <location>
        <begin position="715"/>
        <end position="742"/>
    </location>
</feature>
<feature type="compositionally biased region" description="Basic and acidic residues" evidence="2">
    <location>
        <begin position="129"/>
        <end position="142"/>
    </location>
</feature>
<feature type="region of interest" description="Disordered" evidence="2">
    <location>
        <begin position="1210"/>
        <end position="1237"/>
    </location>
</feature>
<organism evidence="4">
    <name type="scientific">Camponotus floridanus</name>
    <name type="common">Florida carpenter ant</name>
    <dbReference type="NCBI Taxonomy" id="104421"/>
    <lineage>
        <taxon>Eukaryota</taxon>
        <taxon>Metazoa</taxon>
        <taxon>Ecdysozoa</taxon>
        <taxon>Arthropoda</taxon>
        <taxon>Hexapoda</taxon>
        <taxon>Insecta</taxon>
        <taxon>Pterygota</taxon>
        <taxon>Neoptera</taxon>
        <taxon>Endopterygota</taxon>
        <taxon>Hymenoptera</taxon>
        <taxon>Apocrita</taxon>
        <taxon>Aculeata</taxon>
        <taxon>Formicoidea</taxon>
        <taxon>Formicidae</taxon>
        <taxon>Formicinae</taxon>
        <taxon>Camponotus</taxon>
    </lineage>
</organism>
<feature type="compositionally biased region" description="Polar residues" evidence="2">
    <location>
        <begin position="194"/>
        <end position="210"/>
    </location>
</feature>
<dbReference type="EMBL" id="GL444002">
    <property type="protein sequence ID" value="EFN61394.1"/>
    <property type="molecule type" value="Genomic_DNA"/>
</dbReference>
<sequence>MKSDDIAIPSIPEIRTISPLSTPRDQTITTSEDRASNSSSSSDSSLSDLKRRLEDLPSPNEFSLLADRMAALGRRIGRKRELFLRLHGVANRIEENDEWEEGEQRAEPWKTSSGASRSKDARARRRARVRLESSPRRDDKEMVISQAGDPISPSEITDDDKSNLAESSVNRSARDGDCLRLPAIAFEGPRRQSRTSSLSEPPSTRYSYHNNGAISTFHSYRGFTPRESASKSTDLPSVSPFSLNSIRPKKFGGYRPSSGVVLKNLSSGSESESVNEANRGLSSSRKIDNSIVTLELSSPESKVAAIKGPLKKMPIMSARNDITGSILPNLLPSSRSLGDDNLDRQISQDTLRSCVIGQINRDDVVFNERAERDEIVTKTCNEIEPKHKDTQDERKEMPQNILTFSARSFPSESAELVTNICNERIHDDPIMKTYNEFKQIESDLEDKRDQKEETESYRCIASKIHRDGIEDQFIFDCPMNRSKFQINSSGNVDRDVLDTSGLNRLTNLRTQEVVETPHLAEKIQSDTFEEALSSRASGAFESEGHSRSSCTGKIYLQKEALSSRGSPNNDVDTSDNCDQEIITKVPALALNSQDISYSTSAGSQEYSATRPLDPHALIRALSDVSLKRKRQGENDTIDALIRTSDFPAKGETWRVPRSSPRKSLSRVPSRIPIRIDNKTTSTSSANKLSEYYKYPENYEEVKFIHDNGVRSEVNESVVGRRSNMDPSPCQVREQDSSLKSRKMDDEDIEIKSGTFASYQANNHEFIMSSNPQSTPFGDYVYDRTRFLEARSGGKIYSPVLFNKAAYSGDRDYAKIDDDVRSRSDRSVSRKSADTVDVTSATESPFKFKNKRSESFRNAEENVTWRTEDDCASINDEENAEDVKDKDYYNANAEKSKELYSRTKEHLKLAMERTCDPSFPFTIQHLQLNPSSEMETSARKQQAGDDLELTGDQLNLDSNLKLRKVAQSENLTFQIRKKQEPSRMSLSAFNLNCELKRNKKSQERFPFTISEASAALSSKHQDTSDYPLPDKNLDCTEETNDQLKEKIVESLHQLQMHPSITRLATSGLEDTMEDILCCVAQEQKEAESSSKSRLKAFVRIFSSKLRKASKQSNDNKTLEPAKVIYENRACQVDSKATSCSGDSLTGEAHGNLDQSWSNRRIDCRVARSSSTLVPSGNALKKTENLQAITRKHPYRRYDRDNVWIQDIKDLSSDTKNDNDTSQKKNETDNSKENSSQDPYSIFLAKNFQSDKLSESKVDHSYFPKQQDDVLISDYVAPSDEQGKQSIDQKIPSIAIPEDTEDPIGCLCWRLCRIIAPSKYRSSIREQVPSSKTKRSGFLLWKRKK</sequence>
<feature type="region of interest" description="Disordered" evidence="2">
    <location>
        <begin position="1"/>
        <end position="52"/>
    </location>
</feature>
<evidence type="ECO:0000313" key="4">
    <source>
        <dbReference type="Proteomes" id="UP000000311"/>
    </source>
</evidence>
<evidence type="ECO:0000256" key="1">
    <source>
        <dbReference type="SAM" id="Coils"/>
    </source>
</evidence>
<feature type="compositionally biased region" description="Low complexity" evidence="2">
    <location>
        <begin position="36"/>
        <end position="47"/>
    </location>
</feature>
<gene>
    <name evidence="3" type="ORF">EAG_15349</name>
</gene>
<proteinExistence type="predicted"/>
<keyword evidence="1" id="KW-0175">Coiled coil</keyword>
<dbReference type="OMA" id="YDRDDLW"/>